<evidence type="ECO:0000256" key="2">
    <source>
        <dbReference type="SAM" id="SignalP"/>
    </source>
</evidence>
<name>A0AAU7PQE1_9FIRM</name>
<evidence type="ECO:0000256" key="1">
    <source>
        <dbReference type="SAM" id="Phobius"/>
    </source>
</evidence>
<evidence type="ECO:0000313" key="3">
    <source>
        <dbReference type="EMBL" id="XBS54404.1"/>
    </source>
</evidence>
<organism evidence="3">
    <name type="scientific">Lacrimispora sp. BS-2</name>
    <dbReference type="NCBI Taxonomy" id="3151850"/>
    <lineage>
        <taxon>Bacteria</taxon>
        <taxon>Bacillati</taxon>
        <taxon>Bacillota</taxon>
        <taxon>Clostridia</taxon>
        <taxon>Lachnospirales</taxon>
        <taxon>Lachnospiraceae</taxon>
        <taxon>Lacrimispora</taxon>
    </lineage>
</organism>
<keyword evidence="2" id="KW-0732">Signal</keyword>
<reference evidence="3" key="1">
    <citation type="submission" date="2024-06" db="EMBL/GenBank/DDBJ databases">
        <title>Lacrimispora cavernae sp. nov., a novel anaerobe isolated from bat guano pile inside a cave.</title>
        <authorList>
            <person name="Miller S.L."/>
            <person name="Lu N."/>
            <person name="King J."/>
            <person name="Sankaranarayanan K."/>
            <person name="Lawson P.A."/>
        </authorList>
    </citation>
    <scope>NUCLEOTIDE SEQUENCE</scope>
    <source>
        <strain evidence="3">BS-2</strain>
    </source>
</reference>
<feature type="transmembrane region" description="Helical" evidence="1">
    <location>
        <begin position="61"/>
        <end position="90"/>
    </location>
</feature>
<feature type="signal peptide" evidence="2">
    <location>
        <begin position="1"/>
        <end position="27"/>
    </location>
</feature>
<dbReference type="RefSeq" id="WP_349947048.1">
    <property type="nucleotide sequence ID" value="NZ_CP157940.1"/>
</dbReference>
<protein>
    <submittedName>
        <fullName evidence="3">Sulfate transporter</fullName>
    </submittedName>
</protein>
<dbReference type="EMBL" id="CP157940">
    <property type="protein sequence ID" value="XBS54404.1"/>
    <property type="molecule type" value="Genomic_DNA"/>
</dbReference>
<keyword evidence="1" id="KW-1133">Transmembrane helix</keyword>
<feature type="chain" id="PRO_5043706027" evidence="2">
    <location>
        <begin position="28"/>
        <end position="95"/>
    </location>
</feature>
<keyword evidence="1" id="KW-0812">Transmembrane</keyword>
<accession>A0AAU7PQE1</accession>
<gene>
    <name evidence="3" type="ORF">ABFV83_01045</name>
</gene>
<proteinExistence type="predicted"/>
<dbReference type="AlphaFoldDB" id="A0AAU7PQE1"/>
<keyword evidence="1" id="KW-0472">Membrane</keyword>
<sequence>MKEKTMKIRKAVLRLMMALMIGMFAGAAPGAVLVSHAETVAVSEANLPAEGASDEIGMDFIMKFFGGIMLLILFVVVVVVCSSISAVGVFDTQED</sequence>